<comment type="caution">
    <text evidence="1">The sequence shown here is derived from an EMBL/GenBank/DDBJ whole genome shotgun (WGS) entry which is preliminary data.</text>
</comment>
<accession>A0A5B7IQK7</accession>
<gene>
    <name evidence="1" type="ORF">E2C01_077758</name>
</gene>
<keyword evidence="2" id="KW-1185">Reference proteome</keyword>
<proteinExistence type="predicted"/>
<evidence type="ECO:0000313" key="1">
    <source>
        <dbReference type="EMBL" id="MPC83068.1"/>
    </source>
</evidence>
<protein>
    <submittedName>
        <fullName evidence="1">Uncharacterized protein</fullName>
    </submittedName>
</protein>
<reference evidence="1 2" key="1">
    <citation type="submission" date="2019-05" db="EMBL/GenBank/DDBJ databases">
        <title>Another draft genome of Portunus trituberculatus and its Hox gene families provides insights of decapod evolution.</title>
        <authorList>
            <person name="Jeong J.-H."/>
            <person name="Song I."/>
            <person name="Kim S."/>
            <person name="Choi T."/>
            <person name="Kim D."/>
            <person name="Ryu S."/>
            <person name="Kim W."/>
        </authorList>
    </citation>
    <scope>NUCLEOTIDE SEQUENCE [LARGE SCALE GENOMIC DNA]</scope>
    <source>
        <tissue evidence="1">Muscle</tissue>
    </source>
</reference>
<name>A0A5B7IQK7_PORTR</name>
<sequence>MKSLVTLQWLRTKMLSLRGNRGVCGINLSGRVPLVPEPRQSSTVSLLSGL</sequence>
<dbReference type="AlphaFoldDB" id="A0A5B7IQK7"/>
<dbReference type="Proteomes" id="UP000324222">
    <property type="component" value="Unassembled WGS sequence"/>
</dbReference>
<organism evidence="1 2">
    <name type="scientific">Portunus trituberculatus</name>
    <name type="common">Swimming crab</name>
    <name type="synonym">Neptunus trituberculatus</name>
    <dbReference type="NCBI Taxonomy" id="210409"/>
    <lineage>
        <taxon>Eukaryota</taxon>
        <taxon>Metazoa</taxon>
        <taxon>Ecdysozoa</taxon>
        <taxon>Arthropoda</taxon>
        <taxon>Crustacea</taxon>
        <taxon>Multicrustacea</taxon>
        <taxon>Malacostraca</taxon>
        <taxon>Eumalacostraca</taxon>
        <taxon>Eucarida</taxon>
        <taxon>Decapoda</taxon>
        <taxon>Pleocyemata</taxon>
        <taxon>Brachyura</taxon>
        <taxon>Eubrachyura</taxon>
        <taxon>Portunoidea</taxon>
        <taxon>Portunidae</taxon>
        <taxon>Portuninae</taxon>
        <taxon>Portunus</taxon>
    </lineage>
</organism>
<evidence type="ECO:0000313" key="2">
    <source>
        <dbReference type="Proteomes" id="UP000324222"/>
    </source>
</evidence>
<dbReference type="EMBL" id="VSRR010061408">
    <property type="protein sequence ID" value="MPC83068.1"/>
    <property type="molecule type" value="Genomic_DNA"/>
</dbReference>